<dbReference type="HOGENOM" id="CLU_3189125_0_0_7"/>
<dbReference type="Proteomes" id="UP000014803">
    <property type="component" value="Chromosome"/>
</dbReference>
<evidence type="ECO:0000313" key="3">
    <source>
        <dbReference type="Proteomes" id="UP000014803"/>
    </source>
</evidence>
<dbReference type="KEGG" id="scu:SCE1572_27845"/>
<evidence type="ECO:0000256" key="1">
    <source>
        <dbReference type="SAM" id="MobiDB-lite"/>
    </source>
</evidence>
<name>S4XXQ9_SORCE</name>
<accession>S4XXQ9</accession>
<gene>
    <name evidence="2" type="ORF">SCE1572_27845</name>
</gene>
<proteinExistence type="predicted"/>
<protein>
    <submittedName>
        <fullName evidence="2">Uncharacterized protein</fullName>
    </submittedName>
</protein>
<organism evidence="2 3">
    <name type="scientific">Sorangium cellulosum So0157-2</name>
    <dbReference type="NCBI Taxonomy" id="1254432"/>
    <lineage>
        <taxon>Bacteria</taxon>
        <taxon>Pseudomonadati</taxon>
        <taxon>Myxococcota</taxon>
        <taxon>Polyangia</taxon>
        <taxon>Polyangiales</taxon>
        <taxon>Polyangiaceae</taxon>
        <taxon>Sorangium</taxon>
    </lineage>
</organism>
<dbReference type="AlphaFoldDB" id="S4XXQ9"/>
<feature type="region of interest" description="Disordered" evidence="1">
    <location>
        <begin position="27"/>
        <end position="46"/>
    </location>
</feature>
<reference evidence="2 3" key="1">
    <citation type="journal article" date="2013" name="Sci. Rep.">
        <title>Extraordinary expansion of a Sorangium cellulosum genome from an alkaline milieu.</title>
        <authorList>
            <person name="Han K."/>
            <person name="Li Z.F."/>
            <person name="Peng R."/>
            <person name="Zhu L.P."/>
            <person name="Zhou T."/>
            <person name="Wang L.G."/>
            <person name="Li S.G."/>
            <person name="Zhang X.B."/>
            <person name="Hu W."/>
            <person name="Wu Z.H."/>
            <person name="Qin N."/>
            <person name="Li Y.Z."/>
        </authorList>
    </citation>
    <scope>NUCLEOTIDE SEQUENCE [LARGE SCALE GENOMIC DNA]</scope>
    <source>
        <strain evidence="2 3">So0157-2</strain>
    </source>
</reference>
<sequence length="46" mass="4685">MCGACDEQLVLEGELVMSLREGREIVIAPGSGSGRASSGPRPGSQP</sequence>
<dbReference type="PATRIC" id="fig|1254432.3.peg.6301"/>
<evidence type="ECO:0000313" key="2">
    <source>
        <dbReference type="EMBL" id="AGP37947.1"/>
    </source>
</evidence>
<feature type="compositionally biased region" description="Low complexity" evidence="1">
    <location>
        <begin position="28"/>
        <end position="46"/>
    </location>
</feature>
<dbReference type="EMBL" id="CP003969">
    <property type="protein sequence ID" value="AGP37947.1"/>
    <property type="molecule type" value="Genomic_DNA"/>
</dbReference>